<gene>
    <name evidence="2" type="ORF">NOI20_03720</name>
</gene>
<dbReference type="PROSITE" id="PS50925">
    <property type="entry name" value="BLUF"/>
    <property type="match status" value="1"/>
</dbReference>
<comment type="caution">
    <text evidence="2">The sequence shown here is derived from an EMBL/GenBank/DDBJ whole genome shotgun (WGS) entry which is preliminary data.</text>
</comment>
<dbReference type="Proteomes" id="UP001227162">
    <property type="component" value="Unassembled WGS sequence"/>
</dbReference>
<name>A0AAJ1U8R5_9RHOB</name>
<dbReference type="GO" id="GO:0009882">
    <property type="term" value="F:blue light photoreceptor activity"/>
    <property type="evidence" value="ECO:0007669"/>
    <property type="project" value="InterPro"/>
</dbReference>
<dbReference type="SUPFAM" id="SSF54975">
    <property type="entry name" value="Acylphosphatase/BLUF domain-like"/>
    <property type="match status" value="1"/>
</dbReference>
<evidence type="ECO:0000313" key="2">
    <source>
        <dbReference type="EMBL" id="MDQ2093208.1"/>
    </source>
</evidence>
<dbReference type="EMBL" id="JANFFA010000001">
    <property type="protein sequence ID" value="MDQ2093208.1"/>
    <property type="molecule type" value="Genomic_DNA"/>
</dbReference>
<dbReference type="InterPro" id="IPR007024">
    <property type="entry name" value="BLUF_domain"/>
</dbReference>
<dbReference type="RefSeq" id="WP_317624805.1">
    <property type="nucleotide sequence ID" value="NZ_JANFFA010000001.1"/>
</dbReference>
<sequence length="138" mass="15774">MTLDQDLSYLLYRSRALFSEDDLSNLEILRSAILFNACNSITGFLCRDANFFVQILEGPTHTITALLEKIRTDPRHEDLELLETAPIKARDYPQWSMGYAQATVMPETTFDKMEPAALRDLIKTASISQGRKVIYNLR</sequence>
<dbReference type="Gene3D" id="3.30.70.100">
    <property type="match status" value="1"/>
</dbReference>
<accession>A0AAJ1U8R5</accession>
<dbReference type="InterPro" id="IPR036046">
    <property type="entry name" value="Acylphosphatase-like_dom_sf"/>
</dbReference>
<feature type="domain" description="BLUF" evidence="1">
    <location>
        <begin position="7"/>
        <end position="98"/>
    </location>
</feature>
<dbReference type="AlphaFoldDB" id="A0AAJ1U8R5"/>
<evidence type="ECO:0000313" key="3">
    <source>
        <dbReference type="Proteomes" id="UP001227162"/>
    </source>
</evidence>
<reference evidence="2" key="2">
    <citation type="submission" date="2023-04" db="EMBL/GenBank/DDBJ databases">
        <title>'Rhodoalgimonas zhirmunskyi' gen. nov., isolated from a red alga.</title>
        <authorList>
            <person name="Nedashkovskaya O.I."/>
            <person name="Otstavnykh N.Y."/>
            <person name="Bystritskaya E.P."/>
            <person name="Balabanova L.A."/>
            <person name="Isaeva M.P."/>
        </authorList>
    </citation>
    <scope>NUCLEOTIDE SEQUENCE</scope>
    <source>
        <strain evidence="2">10Alg 79</strain>
    </source>
</reference>
<evidence type="ECO:0000259" key="1">
    <source>
        <dbReference type="PROSITE" id="PS50925"/>
    </source>
</evidence>
<reference evidence="2" key="1">
    <citation type="submission" date="2022-07" db="EMBL/GenBank/DDBJ databases">
        <authorList>
            <person name="Otstavnykh N."/>
            <person name="Isaeva M."/>
            <person name="Bystritskaya E."/>
        </authorList>
    </citation>
    <scope>NUCLEOTIDE SEQUENCE</scope>
    <source>
        <strain evidence="2">10Alg 79</strain>
    </source>
</reference>
<organism evidence="2 3">
    <name type="scientific">Rhodalgimonas zhirmunskyi</name>
    <dbReference type="NCBI Taxonomy" id="2964767"/>
    <lineage>
        <taxon>Bacteria</taxon>
        <taxon>Pseudomonadati</taxon>
        <taxon>Pseudomonadota</taxon>
        <taxon>Alphaproteobacteria</taxon>
        <taxon>Rhodobacterales</taxon>
        <taxon>Roseobacteraceae</taxon>
        <taxon>Rhodalgimonas</taxon>
    </lineage>
</organism>
<dbReference type="Pfam" id="PF04940">
    <property type="entry name" value="BLUF"/>
    <property type="match status" value="1"/>
</dbReference>
<dbReference type="GO" id="GO:0071949">
    <property type="term" value="F:FAD binding"/>
    <property type="evidence" value="ECO:0007669"/>
    <property type="project" value="InterPro"/>
</dbReference>
<dbReference type="SMART" id="SM01034">
    <property type="entry name" value="BLUF"/>
    <property type="match status" value="1"/>
</dbReference>
<proteinExistence type="predicted"/>
<protein>
    <submittedName>
        <fullName evidence="2">BLUF domain-containing protein</fullName>
    </submittedName>
</protein>
<keyword evidence="3" id="KW-1185">Reference proteome</keyword>